<comment type="function">
    <text evidence="22">Precursor of non-enzymatic components of the classical, lectin and GZMK complement pathways, which consist in a cascade of proteins that leads to phagocytosis and breakdown of pathogens and signaling that strengthens the adaptive immune system.</text>
</comment>
<name>A0A2K6SS56_SAIBB</name>
<dbReference type="Pfam" id="PF17791">
    <property type="entry name" value="MG3"/>
    <property type="match status" value="1"/>
</dbReference>
<evidence type="ECO:0000256" key="7">
    <source>
        <dbReference type="ARBA" id="ARBA00022588"/>
    </source>
</evidence>
<dbReference type="CDD" id="cd02896">
    <property type="entry name" value="complement_C3_C4_C5"/>
    <property type="match status" value="1"/>
</dbReference>
<dbReference type="GO" id="GO:0005886">
    <property type="term" value="C:plasma membrane"/>
    <property type="evidence" value="ECO:0007669"/>
    <property type="project" value="UniProtKB-ARBA"/>
</dbReference>
<evidence type="ECO:0000256" key="5">
    <source>
        <dbReference type="ARBA" id="ARBA00022525"/>
    </source>
</evidence>
<dbReference type="CDD" id="cd00017">
    <property type="entry name" value="ANATO"/>
    <property type="match status" value="1"/>
</dbReference>
<feature type="domain" description="NTR" evidence="25">
    <location>
        <begin position="1637"/>
        <end position="1784"/>
    </location>
</feature>
<dbReference type="Gene3D" id="2.60.40.1940">
    <property type="match status" value="1"/>
</dbReference>
<accession>A0A2K6SS56</accession>
<evidence type="ECO:0000256" key="6">
    <source>
        <dbReference type="ARBA" id="ARBA00022553"/>
    </source>
</evidence>
<dbReference type="Pfam" id="PF01835">
    <property type="entry name" value="MG2"/>
    <property type="match status" value="1"/>
</dbReference>
<evidence type="ECO:0000313" key="27">
    <source>
        <dbReference type="Proteomes" id="UP000233220"/>
    </source>
</evidence>
<dbReference type="InterPro" id="IPR041555">
    <property type="entry name" value="MG3"/>
</dbReference>
<keyword evidence="17" id="KW-0395">Inflammatory response</keyword>
<keyword evidence="12" id="KW-0180">Complement pathway</keyword>
<dbReference type="Pfam" id="PF22661">
    <property type="entry name" value="CO4A-B_CUB_C"/>
    <property type="match status" value="1"/>
</dbReference>
<keyword evidence="27" id="KW-1185">Reference proteome</keyword>
<dbReference type="SMART" id="SM00643">
    <property type="entry name" value="C345C"/>
    <property type="match status" value="1"/>
</dbReference>
<dbReference type="InterPro" id="IPR001134">
    <property type="entry name" value="Netrin_domain"/>
</dbReference>
<evidence type="ECO:0000256" key="19">
    <source>
        <dbReference type="ARBA" id="ARBA00034103"/>
    </source>
</evidence>
<evidence type="ECO:0000256" key="13">
    <source>
        <dbReference type="ARBA" id="ARBA00022966"/>
    </source>
</evidence>
<dbReference type="InterPro" id="IPR019742">
    <property type="entry name" value="MacrogloblnA2_CS"/>
</dbReference>
<dbReference type="Gene3D" id="1.20.91.20">
    <property type="entry name" value="Anaphylotoxins (complement system)"/>
    <property type="match status" value="2"/>
</dbReference>
<dbReference type="FunFam" id="2.60.40.690:FF:000002">
    <property type="entry name" value="Complement C4 isoform-A"/>
    <property type="match status" value="1"/>
</dbReference>
<dbReference type="CDD" id="cd03584">
    <property type="entry name" value="NTR_complement_C4"/>
    <property type="match status" value="1"/>
</dbReference>
<keyword evidence="20" id="KW-0095">Blood group antigen</keyword>
<dbReference type="InterPro" id="IPR009048">
    <property type="entry name" value="A-macroglobulin_rcpt-bd"/>
</dbReference>
<dbReference type="FunFam" id="1.20.91.20:FF:000002">
    <property type="entry name" value="Complement C4-A"/>
    <property type="match status" value="1"/>
</dbReference>
<dbReference type="FunFam" id="2.60.40.1930:FF:000007">
    <property type="entry name" value="Complement C4-A"/>
    <property type="match status" value="1"/>
</dbReference>
<keyword evidence="16" id="KW-0325">Glycoprotein</keyword>
<dbReference type="FunFam" id="1.50.10.20:FF:000010">
    <property type="entry name" value="Complement C4-A"/>
    <property type="match status" value="1"/>
</dbReference>
<dbReference type="GO" id="GO:0006954">
    <property type="term" value="P:inflammatory response"/>
    <property type="evidence" value="ECO:0007669"/>
    <property type="project" value="UniProtKB-KW"/>
</dbReference>
<dbReference type="InterPro" id="IPR050473">
    <property type="entry name" value="A2M/Complement_sys"/>
</dbReference>
<dbReference type="SMART" id="SM01359">
    <property type="entry name" value="A2M_N_2"/>
    <property type="match status" value="1"/>
</dbReference>
<keyword evidence="8" id="KW-0765">Sulfation</keyword>
<evidence type="ECO:0000256" key="20">
    <source>
        <dbReference type="ARBA" id="ARBA00084098"/>
    </source>
</evidence>
<dbReference type="GeneTree" id="ENSGT00940000155739"/>
<dbReference type="InterPro" id="IPR040839">
    <property type="entry name" value="MG4"/>
</dbReference>
<evidence type="ECO:0000256" key="4">
    <source>
        <dbReference type="ARBA" id="ARBA00004613"/>
    </source>
</evidence>
<dbReference type="Pfam" id="PF21145">
    <property type="entry name" value="C4_MG1"/>
    <property type="match status" value="1"/>
</dbReference>
<dbReference type="GO" id="GO:0005615">
    <property type="term" value="C:extracellular space"/>
    <property type="evidence" value="ECO:0007669"/>
    <property type="project" value="InterPro"/>
</dbReference>
<dbReference type="SMART" id="SM01419">
    <property type="entry name" value="Thiol-ester_cl"/>
    <property type="match status" value="1"/>
</dbReference>
<dbReference type="Gene3D" id="6.20.50.160">
    <property type="match status" value="1"/>
</dbReference>
<dbReference type="InterPro" id="IPR001599">
    <property type="entry name" value="Macroglobln_a2"/>
</dbReference>
<comment type="subcellular location">
    <subcellularLocation>
        <location evidence="3">Cell projection</location>
        <location evidence="3">Axon</location>
    </subcellularLocation>
    <subcellularLocation>
        <location evidence="2">Cell projection</location>
        <location evidence="2">Dendrite</location>
    </subcellularLocation>
    <subcellularLocation>
        <location evidence="1">Cell surface</location>
    </subcellularLocation>
    <subcellularLocation>
        <location evidence="4">Secreted</location>
    </subcellularLocation>
    <subcellularLocation>
        <location evidence="19">Synapse</location>
    </subcellularLocation>
</comment>
<dbReference type="PROSITE" id="PS01177">
    <property type="entry name" value="ANAPHYLATOXIN_1"/>
    <property type="match status" value="1"/>
</dbReference>
<dbReference type="FunFam" id="2.40.50.120:FF:000009">
    <property type="entry name" value="Complement C4-A"/>
    <property type="match status" value="1"/>
</dbReference>
<dbReference type="FunFam" id="2.60.120.1540:FF:000006">
    <property type="entry name" value="MHC-linked complement C4"/>
    <property type="match status" value="1"/>
</dbReference>
<keyword evidence="13" id="KW-0882">Thioester bond</keyword>
<dbReference type="GO" id="GO:0006958">
    <property type="term" value="P:complement activation, classical pathway"/>
    <property type="evidence" value="ECO:0007669"/>
    <property type="project" value="UniProtKB-KW"/>
</dbReference>
<feature type="signal peptide" evidence="23">
    <location>
        <begin position="1"/>
        <end position="19"/>
    </location>
</feature>
<evidence type="ECO:0000256" key="1">
    <source>
        <dbReference type="ARBA" id="ARBA00004241"/>
    </source>
</evidence>
<dbReference type="Pfam" id="PF17789">
    <property type="entry name" value="MG4"/>
    <property type="match status" value="1"/>
</dbReference>
<keyword evidence="10 23" id="KW-0732">Signal</keyword>
<keyword evidence="18" id="KW-0966">Cell projection</keyword>
<evidence type="ECO:0000256" key="9">
    <source>
        <dbReference type="ARBA" id="ARBA00022685"/>
    </source>
</evidence>
<keyword evidence="6" id="KW-0597">Phosphoprotein</keyword>
<evidence type="ECO:0000256" key="10">
    <source>
        <dbReference type="ARBA" id="ARBA00022729"/>
    </source>
</evidence>
<dbReference type="InterPro" id="IPR047565">
    <property type="entry name" value="Alpha-macroglob_thiol-ester_cl"/>
</dbReference>
<evidence type="ECO:0000256" key="11">
    <source>
        <dbReference type="ARBA" id="ARBA00022859"/>
    </source>
</evidence>
<evidence type="ECO:0000259" key="24">
    <source>
        <dbReference type="PROSITE" id="PS01178"/>
    </source>
</evidence>
<dbReference type="PANTHER" id="PTHR11412:SF86">
    <property type="entry name" value="COMPLEMENT C4-A-RELATED"/>
    <property type="match status" value="1"/>
</dbReference>
<proteinExistence type="predicted"/>
<feature type="chain" id="PRO_5014369321" evidence="23">
    <location>
        <begin position="20"/>
        <end position="1786"/>
    </location>
</feature>
<dbReference type="InterPro" id="IPR011626">
    <property type="entry name" value="Alpha-macroglobulin_TED"/>
</dbReference>
<dbReference type="Proteomes" id="UP000233220">
    <property type="component" value="Unplaced"/>
</dbReference>
<dbReference type="FunFam" id="2.60.120.1540:FF:000001">
    <property type="entry name" value="Complement C4-A"/>
    <property type="match status" value="1"/>
</dbReference>
<dbReference type="Pfam" id="PF07703">
    <property type="entry name" value="A2M_BRD"/>
    <property type="match status" value="1"/>
</dbReference>
<dbReference type="InterPro" id="IPR001840">
    <property type="entry name" value="Anaphylatoxn_comp_syst_dom"/>
</dbReference>
<dbReference type="InterPro" id="IPR048847">
    <property type="entry name" value="C4_MG1"/>
</dbReference>
<evidence type="ECO:0000256" key="21">
    <source>
        <dbReference type="ARBA" id="ARBA00093351"/>
    </source>
</evidence>
<organism evidence="26 27">
    <name type="scientific">Saimiri boliviensis boliviensis</name>
    <name type="common">Bolivian squirrel monkey</name>
    <dbReference type="NCBI Taxonomy" id="39432"/>
    <lineage>
        <taxon>Eukaryota</taxon>
        <taxon>Metazoa</taxon>
        <taxon>Chordata</taxon>
        <taxon>Craniata</taxon>
        <taxon>Vertebrata</taxon>
        <taxon>Euteleostomi</taxon>
        <taxon>Mammalia</taxon>
        <taxon>Eutheria</taxon>
        <taxon>Euarchontoglires</taxon>
        <taxon>Primates</taxon>
        <taxon>Haplorrhini</taxon>
        <taxon>Platyrrhini</taxon>
        <taxon>Cebidae</taxon>
        <taxon>Saimiriinae</taxon>
        <taxon>Saimiri</taxon>
    </lineage>
</organism>
<evidence type="ECO:0000259" key="25">
    <source>
        <dbReference type="PROSITE" id="PS50189"/>
    </source>
</evidence>
<evidence type="ECO:0000256" key="8">
    <source>
        <dbReference type="ARBA" id="ARBA00022641"/>
    </source>
</evidence>
<dbReference type="Gene3D" id="2.60.120.1540">
    <property type="match status" value="1"/>
</dbReference>
<dbReference type="SUPFAM" id="SSF50242">
    <property type="entry name" value="TIMP-like"/>
    <property type="match status" value="1"/>
</dbReference>
<comment type="function">
    <text evidence="21">Putative humoral mediator released following cleavage by complement proteases (C1S, MASP2 or GZMK, depending on the complement pathway). While it is strongly similar to anaphylatoxins, its role is unclear. Was reported to act as a mediator of local inflammatory process; however these effects were probably due to contamination with C3a and/C5a anaphylatoxins in biological assays.</text>
</comment>
<dbReference type="SFLD" id="SFLDG01179">
    <property type="entry name" value="Complement_C3/C4_Like"/>
    <property type="match status" value="1"/>
</dbReference>
<dbReference type="SUPFAM" id="SSF49410">
    <property type="entry name" value="Alpha-macroglobulin receptor domain"/>
    <property type="match status" value="1"/>
</dbReference>
<reference evidence="26" key="1">
    <citation type="submission" date="2025-08" db="UniProtKB">
        <authorList>
            <consortium name="Ensembl"/>
        </authorList>
    </citation>
    <scope>IDENTIFICATION</scope>
</reference>
<keyword evidence="7" id="KW-0399">Innate immunity</keyword>
<protein>
    <submittedName>
        <fullName evidence="26">Uncharacterized protein</fullName>
    </submittedName>
</protein>
<evidence type="ECO:0000313" key="26">
    <source>
        <dbReference type="Ensembl" id="ENSSBOP00000010210.1"/>
    </source>
</evidence>
<dbReference type="FunFam" id="2.60.40.10:FF:000803">
    <property type="entry name" value="Complement C4-A"/>
    <property type="match status" value="1"/>
</dbReference>
<dbReference type="InterPro" id="IPR011625">
    <property type="entry name" value="A2M_N_BRD"/>
</dbReference>
<dbReference type="InterPro" id="IPR018933">
    <property type="entry name" value="Netrin_module_non-TIMP"/>
</dbReference>
<evidence type="ECO:0000256" key="12">
    <source>
        <dbReference type="ARBA" id="ARBA00022875"/>
    </source>
</evidence>
<dbReference type="Gene3D" id="2.60.40.10">
    <property type="entry name" value="Immunoglobulins"/>
    <property type="match status" value="2"/>
</dbReference>
<dbReference type="PROSITE" id="PS50189">
    <property type="entry name" value="NTR"/>
    <property type="match status" value="1"/>
</dbReference>
<dbReference type="InterPro" id="IPR000020">
    <property type="entry name" value="Anaphylatoxin/fibulin"/>
</dbReference>
<evidence type="ECO:0000256" key="16">
    <source>
        <dbReference type="ARBA" id="ARBA00023180"/>
    </source>
</evidence>
<dbReference type="Pfam" id="PF07678">
    <property type="entry name" value="TED_complement"/>
    <property type="match status" value="1"/>
</dbReference>
<dbReference type="InterPro" id="IPR036595">
    <property type="entry name" value="A-macroglobulin_rcpt-bd_sf"/>
</dbReference>
<evidence type="ECO:0000256" key="18">
    <source>
        <dbReference type="ARBA" id="ARBA00023273"/>
    </source>
</evidence>
<dbReference type="GO" id="GO:0030424">
    <property type="term" value="C:axon"/>
    <property type="evidence" value="ECO:0007669"/>
    <property type="project" value="UniProtKB-SubCell"/>
</dbReference>
<evidence type="ECO:0000256" key="23">
    <source>
        <dbReference type="SAM" id="SignalP"/>
    </source>
</evidence>
<dbReference type="GO" id="GO:0001848">
    <property type="term" value="F:complement binding"/>
    <property type="evidence" value="ECO:0007669"/>
    <property type="project" value="UniProtKB-ARBA"/>
</dbReference>
<dbReference type="GO" id="GO:0045087">
    <property type="term" value="P:innate immune response"/>
    <property type="evidence" value="ECO:0007669"/>
    <property type="project" value="UniProtKB-KW"/>
</dbReference>
<dbReference type="PROSITE" id="PS01178">
    <property type="entry name" value="ANAPHYLATOXIN_2"/>
    <property type="match status" value="1"/>
</dbReference>
<dbReference type="Gene3D" id="2.60.40.690">
    <property type="entry name" value="Alpha-macroglobulin, receptor-binding domain"/>
    <property type="match status" value="1"/>
</dbReference>
<dbReference type="Gene3D" id="2.20.130.20">
    <property type="match status" value="1"/>
</dbReference>
<dbReference type="PRINTS" id="PR00004">
    <property type="entry name" value="ANAPHYLATOXN"/>
</dbReference>
<dbReference type="PROSITE" id="PS00477">
    <property type="entry name" value="ALPHA_2_MACROGLOBULIN"/>
    <property type="match status" value="1"/>
</dbReference>
<dbReference type="GO" id="GO:0030425">
    <property type="term" value="C:dendrite"/>
    <property type="evidence" value="ECO:0007669"/>
    <property type="project" value="UniProtKB-SubCell"/>
</dbReference>
<keyword evidence="5" id="KW-0964">Secreted</keyword>
<dbReference type="GO" id="GO:0009986">
    <property type="term" value="C:cell surface"/>
    <property type="evidence" value="ECO:0007669"/>
    <property type="project" value="UniProtKB-SubCell"/>
</dbReference>
<evidence type="ECO:0000256" key="3">
    <source>
        <dbReference type="ARBA" id="ARBA00004489"/>
    </source>
</evidence>
<dbReference type="InterPro" id="IPR008993">
    <property type="entry name" value="TIMP-like_OB-fold"/>
</dbReference>
<dbReference type="Pfam" id="PF00207">
    <property type="entry name" value="A2M"/>
    <property type="match status" value="1"/>
</dbReference>
<dbReference type="InterPro" id="IPR002890">
    <property type="entry name" value="MG2"/>
</dbReference>
<dbReference type="FunFam" id="2.60.40.10:FF:000155">
    <property type="entry name" value="complement C3 isoform X1"/>
    <property type="match status" value="1"/>
</dbReference>
<keyword evidence="15" id="KW-1015">Disulfide bond</keyword>
<dbReference type="GO" id="GO:2000427">
    <property type="term" value="P:positive regulation of apoptotic cell clearance"/>
    <property type="evidence" value="ECO:0007669"/>
    <property type="project" value="UniProtKB-ARBA"/>
</dbReference>
<dbReference type="InterPro" id="IPR054587">
    <property type="entry name" value="CO4A-B_CUB_C"/>
</dbReference>
<keyword evidence="11" id="KW-0391">Immunity</keyword>
<dbReference type="InterPro" id="IPR013783">
    <property type="entry name" value="Ig-like_fold"/>
</dbReference>
<evidence type="ECO:0000256" key="22">
    <source>
        <dbReference type="ARBA" id="ARBA00093394"/>
    </source>
</evidence>
<dbReference type="GO" id="GO:0004866">
    <property type="term" value="F:endopeptidase inhibitor activity"/>
    <property type="evidence" value="ECO:0007669"/>
    <property type="project" value="InterPro"/>
</dbReference>
<dbReference type="InterPro" id="IPR008930">
    <property type="entry name" value="Terpenoid_cyclase/PrenylTrfase"/>
</dbReference>
<feature type="domain" description="Anaphylatoxin-like" evidence="24">
    <location>
        <begin position="744"/>
        <end position="778"/>
    </location>
</feature>
<dbReference type="STRING" id="39432.ENSSBOP00000010210"/>
<evidence type="ECO:0000256" key="17">
    <source>
        <dbReference type="ARBA" id="ARBA00023198"/>
    </source>
</evidence>
<dbReference type="SMART" id="SM00104">
    <property type="entry name" value="ANATO"/>
    <property type="match status" value="1"/>
</dbReference>
<dbReference type="GO" id="GO:0045202">
    <property type="term" value="C:synapse"/>
    <property type="evidence" value="ECO:0007669"/>
    <property type="project" value="UniProtKB-SubCell"/>
</dbReference>
<evidence type="ECO:0000256" key="14">
    <source>
        <dbReference type="ARBA" id="ARBA00023018"/>
    </source>
</evidence>
<dbReference type="SMART" id="SM01360">
    <property type="entry name" value="A2M"/>
    <property type="match status" value="1"/>
</dbReference>
<dbReference type="Pfam" id="PF01759">
    <property type="entry name" value="NTR"/>
    <property type="match status" value="1"/>
</dbReference>
<dbReference type="Gene3D" id="2.40.50.120">
    <property type="match status" value="1"/>
</dbReference>
<sequence>MRLLWGLIWASSFFTLSLQKPRLLLFSPSVVHLGVPLSVGVQLQDVPRGQVVTGSVFLRNPSRNNAPCSPEVDFTLTSEKKVALLSLQVPRKNVKSCGLHQLLRGPEVQLVARSSWLKDTLSKSTSTQGVNLLFSSRRGHLFLQTDQPIYNPGQRVRYRVFALDQKMRPSTDAITVTVENSHGLRVRKKEVYLPSSIFQDDFVIPDISQPGTWKISARFSDSLESNSSTQFEVKKYVLPNFEVKITPGKPYILTVPDHLDEIQLDIQARYIYGKPVQGVAYVRFGLLDEDGKKTFFRGLESQTKLVNGQSHISLSKAEFQDALEKLNMSITDLQGLRLYVAAAIIESPGGEMEEAELTSWRFVSSPFSLDLSKTKRHLVPGAPFLLQALVREMSGSPASGIPVKVSATVSSPGSGSKIQDLQQNTDGSGQVSIPIVIPQAVSELQLSVSAGSPYPAIARLTVAAPPSGGPGFLSIERPDPRPPRIGDNLNLNLRAVGSGATFSHYYYMVCMSRGVKEGWDARKSPLGGAGGSRLGLSHEEAVTLVPPLAQILARGQIVLMKQERRSDLTSVSVFVDHHLAPSFYFVAFYYHGDHPVANSLRVDVQAGDCEGKLELSVDGAKEYRNGESMKLRLQTDSPALVALGALDTALYAVGSKAHKPLNMGKVFEVMNSYDLGCGPGGGDSAVQVFQAAGLAFSDGDRWTLSRKRLSCPKEKTTRKKRNVNFQKAISEKLGQYASPTAKRCCEDGLTRLPMIRSCEQRAARVPQLDCREPFLSCCQFAEKLRKKSRIQGQVGLERALEILQEEDLIDEDDIPVRSFFPENWLWRVEAVDHLQTLTVLLPDSLTTWEIHGLSLSKTKGLCVATPVQVRVFLEFHMHLRLPMSVHRFEQLELRPVLYNYLNKNLTVSVHVSPVEGLCLAGGGGLAQQVLVPAGSARPVAFSVVPTAAAAVSLKVVARGSSEFPVGDAVSKVLKIEKEGAIQTEELVYDLNPLNHRARTLEIPGSSDPNMIPDGDFNSYVRVTASDPLDTLGSEGALSPGGVASLLRLPRGCGEQTMIFLAPTLAASRYLDKTEQWSSLPPETKDHAVDLIQKGYMRIQQFRKTDGSYGAWLTRDSSTWLTAFVLKVLSLAQEQVGGSPENLQETAKWLLSQQQADGSFQDPCPVIHRAMQGGLVGNDETVALTAFVTIALHHGLAIFQDEGPEQLKQSVEASISKANLFLGEKATAGLLGAHAAAITAYALTLTKAPEDLRAVAHNNLMAMAQESGDNLYWGSVTGSQNNAVSPTPAPRSPADPVPQAPALWIETTAYALLHLLLHEGKAEMADQAATWLTHQGSFQGGFRSTQDTVIALDALSAYWISSHTTEERELNVTLSSTGRNGFKSHTLQLNNHQSHGLEEELQFSLGSKINVKVGGNSKGTLKVLRVYNVMDMKNTTCQDLQIEVTVKGHVEYTMEANEDYEDYQYDEFPAGDDPDAHLQPVTPLQLFEGRRNRRRREAPKVVEEQESRVHYTVCIWRNGNMGLSGMAIADITLLSGFHALRADLEKLTSLSDRYVSHFETEGPHVLLYFDSVPTSRECVGFEAVQEVPVGLVQPASAALYDYYNPERRCSVFYGAPTKSRLLATLCSAEVCQCAEGKCPRQRRALERGLQDEDGYRMKFACYYPRVEYGFQVKVLREDNRAAFRLFETKITQVLHFTKDVKATVNQMRNFLVRASCRLRLEPGKEYLIMGLDGATYDLEGHPQYLLDSNSWIEEMPSERLCQSTRQRAACNQLNDFIQEYSTQGCQV</sequence>
<dbReference type="PANTHER" id="PTHR11412">
    <property type="entry name" value="MACROGLOBULIN / COMPLEMENT"/>
    <property type="match status" value="1"/>
</dbReference>
<reference evidence="26" key="2">
    <citation type="submission" date="2025-09" db="UniProtKB">
        <authorList>
            <consortium name="Ensembl"/>
        </authorList>
    </citation>
    <scope>IDENTIFICATION</scope>
</reference>
<dbReference type="SUPFAM" id="SSF47686">
    <property type="entry name" value="Anaphylotoxins (complement system)"/>
    <property type="match status" value="1"/>
</dbReference>
<keyword evidence="14" id="KW-0770">Synapse</keyword>
<keyword evidence="9" id="KW-0165">Cleavage on pair of basic residues</keyword>
<dbReference type="FunFam" id="6.20.50.160:FF:000001">
    <property type="entry name" value="Complement component 4"/>
    <property type="match status" value="1"/>
</dbReference>
<dbReference type="Ensembl" id="ENSSBOT00000026981.1">
    <property type="protein sequence ID" value="ENSSBOP00000010210.1"/>
    <property type="gene ID" value="ENSSBOG00000021536.1"/>
</dbReference>
<dbReference type="FunFam" id="1.20.91.20:FF:000003">
    <property type="entry name" value="Complement C4-A"/>
    <property type="match status" value="1"/>
</dbReference>
<dbReference type="FunFam" id="2.20.130.20:FF:000002">
    <property type="entry name" value="Complement C4-A"/>
    <property type="match status" value="1"/>
</dbReference>
<dbReference type="SMART" id="SM01361">
    <property type="entry name" value="A2M_recep"/>
    <property type="match status" value="1"/>
</dbReference>
<dbReference type="FunFam" id="2.60.40.1940:FF:000001">
    <property type="entry name" value="Complement component C3"/>
    <property type="match status" value="1"/>
</dbReference>
<dbReference type="FunFam" id="2.60.40.1930:FF:000005">
    <property type="entry name" value="complement C4-A isoform X3"/>
    <property type="match status" value="1"/>
</dbReference>
<dbReference type="Pfam" id="PF01821">
    <property type="entry name" value="ANATO"/>
    <property type="match status" value="1"/>
</dbReference>
<evidence type="ECO:0000256" key="15">
    <source>
        <dbReference type="ARBA" id="ARBA00023157"/>
    </source>
</evidence>
<dbReference type="SUPFAM" id="SSF48239">
    <property type="entry name" value="Terpenoid cyclases/Protein prenyltransferases"/>
    <property type="match status" value="1"/>
</dbReference>
<dbReference type="InterPro" id="IPR018081">
    <property type="entry name" value="Anaphylatoxin_comp_syst"/>
</dbReference>
<dbReference type="Gene3D" id="1.50.10.20">
    <property type="match status" value="1"/>
</dbReference>
<dbReference type="Pfam" id="PF07677">
    <property type="entry name" value="A2M_recep"/>
    <property type="match status" value="1"/>
</dbReference>
<dbReference type="Gene3D" id="2.60.40.1930">
    <property type="match status" value="4"/>
</dbReference>
<evidence type="ECO:0000256" key="2">
    <source>
        <dbReference type="ARBA" id="ARBA00004279"/>
    </source>
</evidence>